<organism evidence="7 8">
    <name type="scientific">Photobacterium angustum</name>
    <dbReference type="NCBI Taxonomy" id="661"/>
    <lineage>
        <taxon>Bacteria</taxon>
        <taxon>Pseudomonadati</taxon>
        <taxon>Pseudomonadota</taxon>
        <taxon>Gammaproteobacteria</taxon>
        <taxon>Vibrionales</taxon>
        <taxon>Vibrionaceae</taxon>
        <taxon>Photobacterium</taxon>
    </lineage>
</organism>
<protein>
    <recommendedName>
        <fullName evidence="9">Fimbrial protein</fullName>
    </recommendedName>
</protein>
<feature type="domain" description="FimH mannose-binding" evidence="6">
    <location>
        <begin position="31"/>
        <end position="169"/>
    </location>
</feature>
<feature type="domain" description="Fimbrial-type adhesion" evidence="5">
    <location>
        <begin position="182"/>
        <end position="305"/>
    </location>
</feature>
<dbReference type="InterPro" id="IPR050263">
    <property type="entry name" value="Bact_Fimbrial_Adh_Pro"/>
</dbReference>
<proteinExistence type="inferred from homology"/>
<dbReference type="Pfam" id="PF00419">
    <property type="entry name" value="Fimbrial"/>
    <property type="match status" value="1"/>
</dbReference>
<dbReference type="Proteomes" id="UP000240989">
    <property type="component" value="Unassembled WGS sequence"/>
</dbReference>
<evidence type="ECO:0000256" key="2">
    <source>
        <dbReference type="ARBA" id="ARBA00006671"/>
    </source>
</evidence>
<evidence type="ECO:0000313" key="7">
    <source>
        <dbReference type="EMBL" id="PSX06359.1"/>
    </source>
</evidence>
<comment type="similarity">
    <text evidence="2">Belongs to the fimbrial protein family.</text>
</comment>
<comment type="subcellular location">
    <subcellularLocation>
        <location evidence="1">Fimbrium</location>
    </subcellularLocation>
</comment>
<dbReference type="PANTHER" id="PTHR33420">
    <property type="entry name" value="FIMBRIAL SUBUNIT ELFA-RELATED"/>
    <property type="match status" value="1"/>
</dbReference>
<evidence type="ECO:0000259" key="6">
    <source>
        <dbReference type="Pfam" id="PF09160"/>
    </source>
</evidence>
<dbReference type="Pfam" id="PF09160">
    <property type="entry name" value="FimH_man-bind"/>
    <property type="match status" value="1"/>
</dbReference>
<dbReference type="InterPro" id="IPR000259">
    <property type="entry name" value="Adhesion_dom_fimbrial"/>
</dbReference>
<evidence type="ECO:0000313" key="8">
    <source>
        <dbReference type="Proteomes" id="UP000240989"/>
    </source>
</evidence>
<dbReference type="EMBL" id="PYOU01000016">
    <property type="protein sequence ID" value="PSX06359.1"/>
    <property type="molecule type" value="Genomic_DNA"/>
</dbReference>
<keyword evidence="8" id="KW-1185">Reference proteome</keyword>
<accession>A0ABX5H1G0</accession>
<evidence type="ECO:0000256" key="4">
    <source>
        <dbReference type="SAM" id="SignalP"/>
    </source>
</evidence>
<evidence type="ECO:0000256" key="1">
    <source>
        <dbReference type="ARBA" id="ARBA00004561"/>
    </source>
</evidence>
<name>A0ABX5H1G0_PHOAN</name>
<evidence type="ECO:0008006" key="9">
    <source>
        <dbReference type="Google" id="ProtNLM"/>
    </source>
</evidence>
<dbReference type="SUPFAM" id="SSF49401">
    <property type="entry name" value="Bacterial adhesins"/>
    <property type="match status" value="2"/>
</dbReference>
<reference evidence="7 8" key="1">
    <citation type="submission" date="2018-01" db="EMBL/GenBank/DDBJ databases">
        <title>Whole genome sequencing of Histamine producing bacteria.</title>
        <authorList>
            <person name="Butler K."/>
        </authorList>
    </citation>
    <scope>NUCLEOTIDE SEQUENCE [LARGE SCALE GENOMIC DNA]</scope>
    <source>
        <strain evidence="7 8">A6-1</strain>
    </source>
</reference>
<sequence length="306" mass="33983">MIKFLLSLLFILISYSSLAFTCYTSTAIIKPGGGTADVHVKIKPVIKPNENIIIDLTQPGSLIQCRNDSPNLYVDTFWPVTGTKFSEATEIKNGTLHWFGAAERIPVNSDAEWHPFTFYDGSPHTLDLKFTLQPFGNADGTVIKKGTTIGIFRYEQKNNWHHHYFYTWNIIADNDVVIPHGTCEANSYDTHVTLNNYNPDKSSRKNVNLTIHCATPTNLSYSLEGQLESNTDNSVFKNTADNPAKGIGISFFNNGKKINIDEVQKIGTVYNSYKSLNLSADYGVVKGVPLSAGDVRSQVTVNITYS</sequence>
<keyword evidence="4" id="KW-0732">Signal</keyword>
<dbReference type="InterPro" id="IPR036937">
    <property type="entry name" value="Adhesion_dom_fimbrial_sf"/>
</dbReference>
<dbReference type="InterPro" id="IPR008966">
    <property type="entry name" value="Adhesion_dom_sf"/>
</dbReference>
<comment type="caution">
    <text evidence="7">The sequence shown here is derived from an EMBL/GenBank/DDBJ whole genome shotgun (WGS) entry which is preliminary data.</text>
</comment>
<dbReference type="RefSeq" id="WP_045152691.1">
    <property type="nucleotide sequence ID" value="NZ_JZSW01000006.1"/>
</dbReference>
<evidence type="ECO:0000259" key="5">
    <source>
        <dbReference type="Pfam" id="PF00419"/>
    </source>
</evidence>
<gene>
    <name evidence="7" type="ORF">C0W27_16690</name>
</gene>
<feature type="signal peptide" evidence="4">
    <location>
        <begin position="1"/>
        <end position="19"/>
    </location>
</feature>
<keyword evidence="3" id="KW-0281">Fimbrium</keyword>
<feature type="chain" id="PRO_5046679744" description="Fimbrial protein" evidence="4">
    <location>
        <begin position="20"/>
        <end position="306"/>
    </location>
</feature>
<dbReference type="Gene3D" id="2.60.40.1090">
    <property type="entry name" value="Fimbrial-type adhesion domain"/>
    <property type="match status" value="2"/>
</dbReference>
<evidence type="ECO:0000256" key="3">
    <source>
        <dbReference type="ARBA" id="ARBA00023263"/>
    </source>
</evidence>
<dbReference type="PANTHER" id="PTHR33420:SF14">
    <property type="entry name" value="TYPE 1 FIMBRIN D-MANNOSE SPECIFIC ADHESIN"/>
    <property type="match status" value="1"/>
</dbReference>
<dbReference type="InterPro" id="IPR015243">
    <property type="entry name" value="FimH_man-bd"/>
</dbReference>